<keyword evidence="3" id="KW-1185">Reference proteome</keyword>
<sequence>MTPLMSRRSGISESPDPKPQELVSCSPALGQLPTHPFHLSEQPVSFLTKDAFDDGVSPVQ</sequence>
<dbReference type="Proteomes" id="UP000240760">
    <property type="component" value="Unassembled WGS sequence"/>
</dbReference>
<name>A0A2T4BQN2_TRILO</name>
<evidence type="ECO:0000313" key="2">
    <source>
        <dbReference type="EMBL" id="PTB71600.1"/>
    </source>
</evidence>
<feature type="region of interest" description="Disordered" evidence="1">
    <location>
        <begin position="1"/>
        <end position="29"/>
    </location>
</feature>
<protein>
    <submittedName>
        <fullName evidence="2">Uncharacterized protein</fullName>
    </submittedName>
</protein>
<proteinExistence type="predicted"/>
<dbReference type="AlphaFoldDB" id="A0A2T4BQN2"/>
<gene>
    <name evidence="2" type="ORF">M440DRAFT_1406366</name>
</gene>
<dbReference type="EMBL" id="KZ679147">
    <property type="protein sequence ID" value="PTB71600.1"/>
    <property type="molecule type" value="Genomic_DNA"/>
</dbReference>
<evidence type="ECO:0000313" key="3">
    <source>
        <dbReference type="Proteomes" id="UP000240760"/>
    </source>
</evidence>
<reference evidence="2 3" key="1">
    <citation type="submission" date="2016-07" db="EMBL/GenBank/DDBJ databases">
        <title>Multiple horizontal gene transfer events from other fungi enriched the ability of initially mycotrophic Trichoderma (Ascomycota) to feed on dead plant biomass.</title>
        <authorList>
            <consortium name="DOE Joint Genome Institute"/>
            <person name="Aerts A."/>
            <person name="Atanasova L."/>
            <person name="Chenthamara K."/>
            <person name="Zhang J."/>
            <person name="Grujic M."/>
            <person name="Henrissat B."/>
            <person name="Kuo A."/>
            <person name="Salamov A."/>
            <person name="Lipzen A."/>
            <person name="Labutti K."/>
            <person name="Barry K."/>
            <person name="Miao Y."/>
            <person name="Rahimi M.J."/>
            <person name="Shen Q."/>
            <person name="Grigoriev I.V."/>
            <person name="Kubicek C.P."/>
            <person name="Druzhinina I.S."/>
        </authorList>
    </citation>
    <scope>NUCLEOTIDE SEQUENCE [LARGE SCALE GENOMIC DNA]</scope>
    <source>
        <strain evidence="2 3">ATCC 18648</strain>
    </source>
</reference>
<accession>A0A2T4BQN2</accession>
<evidence type="ECO:0000256" key="1">
    <source>
        <dbReference type="SAM" id="MobiDB-lite"/>
    </source>
</evidence>
<organism evidence="2 3">
    <name type="scientific">Trichoderma longibrachiatum ATCC 18648</name>
    <dbReference type="NCBI Taxonomy" id="983965"/>
    <lineage>
        <taxon>Eukaryota</taxon>
        <taxon>Fungi</taxon>
        <taxon>Dikarya</taxon>
        <taxon>Ascomycota</taxon>
        <taxon>Pezizomycotina</taxon>
        <taxon>Sordariomycetes</taxon>
        <taxon>Hypocreomycetidae</taxon>
        <taxon>Hypocreales</taxon>
        <taxon>Hypocreaceae</taxon>
        <taxon>Trichoderma</taxon>
    </lineage>
</organism>